<dbReference type="Proteomes" id="UP001058553">
    <property type="component" value="Chromosome"/>
</dbReference>
<dbReference type="InterPro" id="IPR016181">
    <property type="entry name" value="Acyl_CoA_acyltransferase"/>
</dbReference>
<dbReference type="RefSeq" id="WP_012667779.1">
    <property type="nucleotide sequence ID" value="NZ_CP023567.1"/>
</dbReference>
<gene>
    <name evidence="2" type="ORF">NYP84_06480</name>
</gene>
<keyword evidence="2" id="KW-0012">Acyltransferase</keyword>
<evidence type="ECO:0000313" key="3">
    <source>
        <dbReference type="Proteomes" id="UP001058553"/>
    </source>
</evidence>
<name>A0ABY5XBM2_ERWPY</name>
<dbReference type="GO" id="GO:0016746">
    <property type="term" value="F:acyltransferase activity"/>
    <property type="evidence" value="ECO:0007669"/>
    <property type="project" value="UniProtKB-KW"/>
</dbReference>
<reference evidence="2" key="1">
    <citation type="submission" date="2022-07" db="EMBL/GenBank/DDBJ databases">
        <title>Genetic diversity of Erwinia pyrifoliae.</title>
        <authorList>
            <person name="Park D.S."/>
            <person name="Ham H."/>
        </authorList>
    </citation>
    <scope>NUCLEOTIDE SEQUENCE</scope>
    <source>
        <strain evidence="2">CP201486</strain>
    </source>
</reference>
<feature type="domain" description="N-acetyltransferase" evidence="1">
    <location>
        <begin position="3"/>
        <end position="135"/>
    </location>
</feature>
<protein>
    <submittedName>
        <fullName evidence="2">GNAT family N-acetyltransferase</fullName>
        <ecNumber evidence="2">2.3.1.-</ecNumber>
    </submittedName>
</protein>
<sequence>MTIKLVSMNESHLDGAFALTQQLQWPHRRTDWQQMLQLGEGLVALENGAPVGTTLCWRWGRDYATLGLVIVDARCQRRGIARLLMHATLERLGHCRVRLHATAAGQPLYEQLGFVTSGQVVQHQSRALAAVSAIPCAARQRLRSATSEDAAILTELDRQALGPARAPLIGQLLASAVRVLVLEEDDRAAGFACLRRFGHGYVIGPVVAARAQQAQLLVSALLSHLGAQFVRIDSPVQAGLAPWLDRLDMVQVDAPTTMYKGKPWQPEAGGMQTFGLVSQALA</sequence>
<dbReference type="EMBL" id="CP103445">
    <property type="protein sequence ID" value="UWS34800.1"/>
    <property type="molecule type" value="Genomic_DNA"/>
</dbReference>
<evidence type="ECO:0000259" key="1">
    <source>
        <dbReference type="PROSITE" id="PS51186"/>
    </source>
</evidence>
<feature type="domain" description="N-acetyltransferase" evidence="1">
    <location>
        <begin position="140"/>
        <end position="282"/>
    </location>
</feature>
<keyword evidence="3" id="KW-1185">Reference proteome</keyword>
<dbReference type="SUPFAM" id="SSF55729">
    <property type="entry name" value="Acyl-CoA N-acyltransferases (Nat)"/>
    <property type="match status" value="1"/>
</dbReference>
<evidence type="ECO:0000313" key="2">
    <source>
        <dbReference type="EMBL" id="UWS34800.1"/>
    </source>
</evidence>
<dbReference type="InterPro" id="IPR000182">
    <property type="entry name" value="GNAT_dom"/>
</dbReference>
<accession>A0ABY5XBM2</accession>
<organism evidence="2 3">
    <name type="scientific">Erwinia pyrifoliae</name>
    <dbReference type="NCBI Taxonomy" id="79967"/>
    <lineage>
        <taxon>Bacteria</taxon>
        <taxon>Pseudomonadati</taxon>
        <taxon>Pseudomonadota</taxon>
        <taxon>Gammaproteobacteria</taxon>
        <taxon>Enterobacterales</taxon>
        <taxon>Erwiniaceae</taxon>
        <taxon>Erwinia</taxon>
    </lineage>
</organism>
<proteinExistence type="predicted"/>
<dbReference type="Pfam" id="PF18014">
    <property type="entry name" value="Acetyltransf_18"/>
    <property type="match status" value="1"/>
</dbReference>
<dbReference type="Gene3D" id="3.40.630.30">
    <property type="match status" value="1"/>
</dbReference>
<dbReference type="Pfam" id="PF13673">
    <property type="entry name" value="Acetyltransf_10"/>
    <property type="match status" value="1"/>
</dbReference>
<keyword evidence="2" id="KW-0808">Transferase</keyword>
<dbReference type="GeneID" id="92237368"/>
<dbReference type="PROSITE" id="PS51186">
    <property type="entry name" value="GNAT"/>
    <property type="match status" value="2"/>
</dbReference>
<dbReference type="EC" id="2.3.1.-" evidence="2"/>
<dbReference type="Gene3D" id="3.40.630.90">
    <property type="match status" value="1"/>
</dbReference>
<dbReference type="PANTHER" id="PTHR47237:SF2">
    <property type="entry name" value="BLL4206 PROTEIN"/>
    <property type="match status" value="1"/>
</dbReference>
<dbReference type="PANTHER" id="PTHR47237">
    <property type="entry name" value="SLL0310 PROTEIN"/>
    <property type="match status" value="1"/>
</dbReference>
<dbReference type="InterPro" id="IPR041496">
    <property type="entry name" value="YitH/HolE_GNAT"/>
</dbReference>
<dbReference type="CDD" id="cd04301">
    <property type="entry name" value="NAT_SF"/>
    <property type="match status" value="1"/>
</dbReference>
<dbReference type="InterPro" id="IPR052729">
    <property type="entry name" value="Acyl/Acetyltrans_Enzymes"/>
</dbReference>